<feature type="non-terminal residue" evidence="1">
    <location>
        <position position="1"/>
    </location>
</feature>
<comment type="caution">
    <text evidence="1">The sequence shown here is derived from an EMBL/GenBank/DDBJ whole genome shotgun (WGS) entry which is preliminary data.</text>
</comment>
<dbReference type="KEGG" id="cput:CONPUDRAFT_30644"/>
<dbReference type="Proteomes" id="UP000053558">
    <property type="component" value="Unassembled WGS sequence"/>
</dbReference>
<protein>
    <recommendedName>
        <fullName evidence="3">Copia protein</fullName>
    </recommendedName>
</protein>
<evidence type="ECO:0000313" key="1">
    <source>
        <dbReference type="EMBL" id="EIW82403.1"/>
    </source>
</evidence>
<dbReference type="RefSeq" id="XP_007767293.1">
    <property type="nucleotide sequence ID" value="XM_007769103.1"/>
</dbReference>
<dbReference type="AlphaFoldDB" id="A0A5M3MTB5"/>
<dbReference type="GeneID" id="19206684"/>
<organism evidence="1 2">
    <name type="scientific">Coniophora puteana (strain RWD-64-598)</name>
    <name type="common">Brown rot fungus</name>
    <dbReference type="NCBI Taxonomy" id="741705"/>
    <lineage>
        <taxon>Eukaryota</taxon>
        <taxon>Fungi</taxon>
        <taxon>Dikarya</taxon>
        <taxon>Basidiomycota</taxon>
        <taxon>Agaricomycotina</taxon>
        <taxon>Agaricomycetes</taxon>
        <taxon>Agaricomycetidae</taxon>
        <taxon>Boletales</taxon>
        <taxon>Coniophorineae</taxon>
        <taxon>Coniophoraceae</taxon>
        <taxon>Coniophora</taxon>
    </lineage>
</organism>
<dbReference type="OrthoDB" id="2685291at2759"/>
<gene>
    <name evidence="1" type="ORF">CONPUDRAFT_30644</name>
</gene>
<reference evidence="2" key="1">
    <citation type="journal article" date="2012" name="Science">
        <title>The Paleozoic origin of enzymatic lignin decomposition reconstructed from 31 fungal genomes.</title>
        <authorList>
            <person name="Floudas D."/>
            <person name="Binder M."/>
            <person name="Riley R."/>
            <person name="Barry K."/>
            <person name="Blanchette R.A."/>
            <person name="Henrissat B."/>
            <person name="Martinez A.T."/>
            <person name="Otillar R."/>
            <person name="Spatafora J.W."/>
            <person name="Yadav J.S."/>
            <person name="Aerts A."/>
            <person name="Benoit I."/>
            <person name="Boyd A."/>
            <person name="Carlson A."/>
            <person name="Copeland A."/>
            <person name="Coutinho P.M."/>
            <person name="de Vries R.P."/>
            <person name="Ferreira P."/>
            <person name="Findley K."/>
            <person name="Foster B."/>
            <person name="Gaskell J."/>
            <person name="Glotzer D."/>
            <person name="Gorecki P."/>
            <person name="Heitman J."/>
            <person name="Hesse C."/>
            <person name="Hori C."/>
            <person name="Igarashi K."/>
            <person name="Jurgens J.A."/>
            <person name="Kallen N."/>
            <person name="Kersten P."/>
            <person name="Kohler A."/>
            <person name="Kuees U."/>
            <person name="Kumar T.K.A."/>
            <person name="Kuo A."/>
            <person name="LaButti K."/>
            <person name="Larrondo L.F."/>
            <person name="Lindquist E."/>
            <person name="Ling A."/>
            <person name="Lombard V."/>
            <person name="Lucas S."/>
            <person name="Lundell T."/>
            <person name="Martin R."/>
            <person name="McLaughlin D.J."/>
            <person name="Morgenstern I."/>
            <person name="Morin E."/>
            <person name="Murat C."/>
            <person name="Nagy L.G."/>
            <person name="Nolan M."/>
            <person name="Ohm R.A."/>
            <person name="Patyshakuliyeva A."/>
            <person name="Rokas A."/>
            <person name="Ruiz-Duenas F.J."/>
            <person name="Sabat G."/>
            <person name="Salamov A."/>
            <person name="Samejima M."/>
            <person name="Schmutz J."/>
            <person name="Slot J.C."/>
            <person name="St John F."/>
            <person name="Stenlid J."/>
            <person name="Sun H."/>
            <person name="Sun S."/>
            <person name="Syed K."/>
            <person name="Tsang A."/>
            <person name="Wiebenga A."/>
            <person name="Young D."/>
            <person name="Pisabarro A."/>
            <person name="Eastwood D.C."/>
            <person name="Martin F."/>
            <person name="Cullen D."/>
            <person name="Grigoriev I.V."/>
            <person name="Hibbett D.S."/>
        </authorList>
    </citation>
    <scope>NUCLEOTIDE SEQUENCE [LARGE SCALE GENOMIC DNA]</scope>
    <source>
        <strain evidence="2">RWD-64-598 SS2</strain>
    </source>
</reference>
<dbReference type="PANTHER" id="PTHR11439">
    <property type="entry name" value="GAG-POL-RELATED RETROTRANSPOSON"/>
    <property type="match status" value="1"/>
</dbReference>
<dbReference type="EMBL" id="JH711577">
    <property type="protein sequence ID" value="EIW82403.1"/>
    <property type="molecule type" value="Genomic_DNA"/>
</dbReference>
<accession>A0A5M3MTB5</accession>
<keyword evidence="2" id="KW-1185">Reference proteome</keyword>
<evidence type="ECO:0008006" key="3">
    <source>
        <dbReference type="Google" id="ProtNLM"/>
    </source>
</evidence>
<sequence>GDTVSWSTKWQEVVLLSTTESEYIATMHTAKKTLRLCSLIREVIGPLDEPTKLFLDNQSAITLAHNHQYHSLIQNIDI</sequence>
<feature type="non-terminal residue" evidence="1">
    <location>
        <position position="78"/>
    </location>
</feature>
<evidence type="ECO:0000313" key="2">
    <source>
        <dbReference type="Proteomes" id="UP000053558"/>
    </source>
</evidence>
<dbReference type="PANTHER" id="PTHR11439:SF483">
    <property type="entry name" value="PEPTIDE SYNTHASE GLIP-LIKE, PUTATIVE (AFU_ORTHOLOGUE AFUA_3G12920)-RELATED"/>
    <property type="match status" value="1"/>
</dbReference>
<proteinExistence type="predicted"/>
<name>A0A5M3MTB5_CONPW</name>
<dbReference type="CDD" id="cd09272">
    <property type="entry name" value="RNase_HI_RT_Ty1"/>
    <property type="match status" value="1"/>
</dbReference>